<keyword evidence="3 10" id="KW-0812">Transmembrane</keyword>
<accession>A0A8J4ND76</accession>
<evidence type="ECO:0000256" key="9">
    <source>
        <dbReference type="ARBA" id="ARBA00023224"/>
    </source>
</evidence>
<dbReference type="PANTHER" id="PTHR26452">
    <property type="entry name" value="OLFACTORY RECEPTOR"/>
    <property type="match status" value="1"/>
</dbReference>
<evidence type="ECO:0000256" key="1">
    <source>
        <dbReference type="ARBA" id="ARBA00004651"/>
    </source>
</evidence>
<dbReference type="InterPro" id="IPR000725">
    <property type="entry name" value="Olfact_rcpt"/>
</dbReference>
<dbReference type="SUPFAM" id="SSF81321">
    <property type="entry name" value="Family A G protein-coupled receptor-like"/>
    <property type="match status" value="1"/>
</dbReference>
<dbReference type="EMBL" id="VULE01001061">
    <property type="protein sequence ID" value="KAF1526658.1"/>
    <property type="molecule type" value="Genomic_DNA"/>
</dbReference>
<dbReference type="InterPro" id="IPR050516">
    <property type="entry name" value="Olfactory_GPCR"/>
</dbReference>
<sequence length="95" mass="10741">ALFSFVCFVFIMLSYVQIFRVMLKIPSEQGLHKAFSMYLPHLAMVSLILSTGIFAYLKPYSTFSPSLDLVVAVLYSVVPPAVNLLIYSMKNKELK</sequence>
<keyword evidence="8 11" id="KW-0675">Receptor</keyword>
<keyword evidence="6" id="KW-0297">G-protein coupled receptor</keyword>
<keyword evidence="4" id="KW-0716">Sensory transduction</keyword>
<evidence type="ECO:0000256" key="6">
    <source>
        <dbReference type="ARBA" id="ARBA00023040"/>
    </source>
</evidence>
<feature type="transmembrane region" description="Helical" evidence="10">
    <location>
        <begin position="6"/>
        <end position="23"/>
    </location>
</feature>
<protein>
    <submittedName>
        <fullName evidence="11">Olfactory receptor 14A16</fullName>
    </submittedName>
</protein>
<reference evidence="11 12" key="1">
    <citation type="journal article" date="2019" name="Gigascience">
        <title>High-coverage genomes to elucidate the evolution of penguins.</title>
        <authorList>
            <person name="Pan H."/>
            <person name="Cole T.L."/>
            <person name="Bi X."/>
            <person name="Fang M."/>
            <person name="Zhou C."/>
            <person name="Yang Z."/>
            <person name="Ksepka D.T."/>
            <person name="Hart T."/>
            <person name="Bouzat J.L."/>
            <person name="Argilla L.S."/>
            <person name="Bertelsen M.F."/>
            <person name="Boersma P.D."/>
            <person name="Bost C.A."/>
            <person name="Cherel Y."/>
            <person name="Dann P."/>
            <person name="Fiddaman S.R."/>
            <person name="Howard P."/>
            <person name="Labuschagne K."/>
            <person name="Mattern T."/>
            <person name="Miller G."/>
            <person name="Parker P."/>
            <person name="Phillips R.A."/>
            <person name="Quillfeldt P."/>
            <person name="Ryan P.G."/>
            <person name="Taylor H."/>
            <person name="Thompson D.R."/>
            <person name="Young M.J."/>
            <person name="Ellegaard M.R."/>
            <person name="Gilbert M.T.P."/>
            <person name="Sinding M.S."/>
            <person name="Pacheco G."/>
            <person name="Shepherd L.D."/>
            <person name="Tennyson A.J.D."/>
            <person name="Grosser S."/>
            <person name="Kay E."/>
            <person name="Nupen L.J."/>
            <person name="Ellenberg U."/>
            <person name="Houston D.M."/>
            <person name="Reeve A.H."/>
            <person name="Johnson K."/>
            <person name="Masello J.F."/>
            <person name="Stracke T."/>
            <person name="McKinlay B."/>
            <person name="Borboroglu P.G."/>
            <person name="Zhang D.X."/>
            <person name="Zhang G."/>
        </authorList>
    </citation>
    <scope>NUCLEOTIDE SEQUENCE [LARGE SCALE GENOMIC DNA]</scope>
    <source>
        <strain evidence="11">Ant 5</strain>
    </source>
</reference>
<dbReference type="GO" id="GO:0004984">
    <property type="term" value="F:olfactory receptor activity"/>
    <property type="evidence" value="ECO:0007669"/>
    <property type="project" value="InterPro"/>
</dbReference>
<comment type="subcellular location">
    <subcellularLocation>
        <location evidence="1">Cell membrane</location>
        <topology evidence="1">Multi-pass membrane protein</topology>
    </subcellularLocation>
</comment>
<evidence type="ECO:0000313" key="11">
    <source>
        <dbReference type="EMBL" id="KAF1526658.1"/>
    </source>
</evidence>
<gene>
    <name evidence="11" type="primary">OR14A16_0</name>
    <name evidence="11" type="ORF">FQV14_0001680</name>
</gene>
<dbReference type="Pfam" id="PF13853">
    <property type="entry name" value="7tm_4"/>
    <property type="match status" value="1"/>
</dbReference>
<feature type="transmembrane region" description="Helical" evidence="10">
    <location>
        <begin position="69"/>
        <end position="87"/>
    </location>
</feature>
<evidence type="ECO:0000256" key="7">
    <source>
        <dbReference type="ARBA" id="ARBA00023136"/>
    </source>
</evidence>
<name>A0A8J4ND76_EUDSL</name>
<evidence type="ECO:0000256" key="10">
    <source>
        <dbReference type="SAM" id="Phobius"/>
    </source>
</evidence>
<evidence type="ECO:0000256" key="4">
    <source>
        <dbReference type="ARBA" id="ARBA00022725"/>
    </source>
</evidence>
<evidence type="ECO:0000256" key="8">
    <source>
        <dbReference type="ARBA" id="ARBA00023170"/>
    </source>
</evidence>
<organism evidence="11 12">
    <name type="scientific">Eudyptes sclateri</name>
    <name type="common">Erect-crested penguin</name>
    <dbReference type="NCBI Taxonomy" id="92688"/>
    <lineage>
        <taxon>Eukaryota</taxon>
        <taxon>Metazoa</taxon>
        <taxon>Chordata</taxon>
        <taxon>Craniata</taxon>
        <taxon>Vertebrata</taxon>
        <taxon>Euteleostomi</taxon>
        <taxon>Archelosauria</taxon>
        <taxon>Archosauria</taxon>
        <taxon>Dinosauria</taxon>
        <taxon>Saurischia</taxon>
        <taxon>Theropoda</taxon>
        <taxon>Coelurosauria</taxon>
        <taxon>Aves</taxon>
        <taxon>Neognathae</taxon>
        <taxon>Neoaves</taxon>
        <taxon>Aequornithes</taxon>
        <taxon>Sphenisciformes</taxon>
        <taxon>Spheniscidae</taxon>
        <taxon>Eudyptes</taxon>
    </lineage>
</organism>
<evidence type="ECO:0000256" key="5">
    <source>
        <dbReference type="ARBA" id="ARBA00022989"/>
    </source>
</evidence>
<feature type="non-terminal residue" evidence="11">
    <location>
        <position position="1"/>
    </location>
</feature>
<feature type="transmembrane region" description="Helical" evidence="10">
    <location>
        <begin position="35"/>
        <end position="57"/>
    </location>
</feature>
<keyword evidence="9" id="KW-0807">Transducer</keyword>
<comment type="caution">
    <text evidence="11">The sequence shown here is derived from an EMBL/GenBank/DDBJ whole genome shotgun (WGS) entry which is preliminary data.</text>
</comment>
<evidence type="ECO:0000256" key="3">
    <source>
        <dbReference type="ARBA" id="ARBA00022692"/>
    </source>
</evidence>
<evidence type="ECO:0000256" key="2">
    <source>
        <dbReference type="ARBA" id="ARBA00022475"/>
    </source>
</evidence>
<keyword evidence="4" id="KW-0552">Olfaction</keyword>
<keyword evidence="12" id="KW-1185">Reference proteome</keyword>
<evidence type="ECO:0000313" key="12">
    <source>
        <dbReference type="Proteomes" id="UP000725257"/>
    </source>
</evidence>
<keyword evidence="7 10" id="KW-0472">Membrane</keyword>
<keyword evidence="5 10" id="KW-1133">Transmembrane helix</keyword>
<dbReference type="GO" id="GO:0004930">
    <property type="term" value="F:G protein-coupled receptor activity"/>
    <property type="evidence" value="ECO:0007669"/>
    <property type="project" value="UniProtKB-KW"/>
</dbReference>
<dbReference type="Proteomes" id="UP000725257">
    <property type="component" value="Unassembled WGS sequence"/>
</dbReference>
<proteinExistence type="predicted"/>
<feature type="non-terminal residue" evidence="11">
    <location>
        <position position="95"/>
    </location>
</feature>
<dbReference type="GO" id="GO:0005886">
    <property type="term" value="C:plasma membrane"/>
    <property type="evidence" value="ECO:0007669"/>
    <property type="project" value="UniProtKB-SubCell"/>
</dbReference>
<dbReference type="Gene3D" id="1.20.1070.10">
    <property type="entry name" value="Rhodopsin 7-helix transmembrane proteins"/>
    <property type="match status" value="1"/>
</dbReference>
<dbReference type="AlphaFoldDB" id="A0A8J4ND76"/>
<keyword evidence="2" id="KW-1003">Cell membrane</keyword>